<dbReference type="WBParaSite" id="Hba_07500">
    <property type="protein sequence ID" value="Hba_07500"/>
    <property type="gene ID" value="Hba_07500"/>
</dbReference>
<keyword evidence="6 12" id="KW-1133">Transmembrane helix</keyword>
<evidence type="ECO:0000256" key="12">
    <source>
        <dbReference type="SAM" id="Phobius"/>
    </source>
</evidence>
<evidence type="ECO:0000313" key="15">
    <source>
        <dbReference type="WBParaSite" id="Hba_07500"/>
    </source>
</evidence>
<feature type="transmembrane region" description="Helical" evidence="12">
    <location>
        <begin position="344"/>
        <end position="362"/>
    </location>
</feature>
<dbReference type="Pfam" id="PF12349">
    <property type="entry name" value="Sterol-sensing"/>
    <property type="match status" value="1"/>
</dbReference>
<dbReference type="PROSITE" id="PS50156">
    <property type="entry name" value="SSD"/>
    <property type="match status" value="1"/>
</dbReference>
<dbReference type="InterPro" id="IPR032190">
    <property type="entry name" value="NPC1_N"/>
</dbReference>
<evidence type="ECO:0000256" key="11">
    <source>
        <dbReference type="ARBA" id="ARBA00034049"/>
    </source>
</evidence>
<comment type="similarity">
    <text evidence="2">Belongs to the patched family.</text>
</comment>
<evidence type="ECO:0000256" key="4">
    <source>
        <dbReference type="ARBA" id="ARBA00022692"/>
    </source>
</evidence>
<keyword evidence="8 12" id="KW-0472">Membrane</keyword>
<evidence type="ECO:0000256" key="7">
    <source>
        <dbReference type="ARBA" id="ARBA00023055"/>
    </source>
</evidence>
<evidence type="ECO:0000256" key="9">
    <source>
        <dbReference type="ARBA" id="ARBA00023157"/>
    </source>
</evidence>
<dbReference type="GO" id="GO:0015485">
    <property type="term" value="F:cholesterol binding"/>
    <property type="evidence" value="ECO:0007669"/>
    <property type="project" value="TreeGrafter"/>
</dbReference>
<proteinExistence type="inferred from homology"/>
<feature type="domain" description="SSD" evidence="13">
    <location>
        <begin position="432"/>
        <end position="575"/>
    </location>
</feature>
<evidence type="ECO:0000259" key="13">
    <source>
        <dbReference type="PROSITE" id="PS50156"/>
    </source>
</evidence>
<keyword evidence="9" id="KW-1015">Disulfide bond</keyword>
<feature type="transmembrane region" description="Helical" evidence="12">
    <location>
        <begin position="207"/>
        <end position="223"/>
    </location>
</feature>
<evidence type="ECO:0000256" key="1">
    <source>
        <dbReference type="ARBA" id="ARBA00004141"/>
    </source>
</evidence>
<comment type="subcellular location">
    <subcellularLocation>
        <location evidence="1">Membrane</location>
        <topology evidence="1">Multi-pass membrane protein</topology>
    </subcellularLocation>
</comment>
<dbReference type="InterPro" id="IPR053956">
    <property type="entry name" value="NPC1_MLD"/>
</dbReference>
<evidence type="ECO:0000256" key="8">
    <source>
        <dbReference type="ARBA" id="ARBA00023136"/>
    </source>
</evidence>
<feature type="transmembrane region" description="Helical" evidence="12">
    <location>
        <begin position="501"/>
        <end position="525"/>
    </location>
</feature>
<feature type="transmembrane region" description="Helical" evidence="12">
    <location>
        <begin position="433"/>
        <end position="455"/>
    </location>
</feature>
<dbReference type="InterPro" id="IPR000731">
    <property type="entry name" value="SSD"/>
</dbReference>
<reference evidence="15" key="1">
    <citation type="submission" date="2016-11" db="UniProtKB">
        <authorList>
            <consortium name="WormBaseParasite"/>
        </authorList>
    </citation>
    <scope>IDENTIFICATION</scope>
</reference>
<keyword evidence="3" id="KW-0813">Transport</keyword>
<accession>A0A1I7WQP5</accession>
<dbReference type="PANTHER" id="PTHR45727">
    <property type="entry name" value="NPC INTRACELLULAR CHOLESTEROL TRANSPORTER 1"/>
    <property type="match status" value="1"/>
</dbReference>
<keyword evidence="5" id="KW-0732">Signal</keyword>
<dbReference type="Pfam" id="PF16414">
    <property type="entry name" value="NPC1_N"/>
    <property type="match status" value="1"/>
</dbReference>
<feature type="transmembrane region" description="Helical" evidence="12">
    <location>
        <begin position="262"/>
        <end position="284"/>
    </location>
</feature>
<evidence type="ECO:0000256" key="6">
    <source>
        <dbReference type="ARBA" id="ARBA00022989"/>
    </source>
</evidence>
<dbReference type="InterPro" id="IPR053958">
    <property type="entry name" value="HMGCR/SNAP/NPC1-like_SSD"/>
</dbReference>
<organism evidence="14 15">
    <name type="scientific">Heterorhabditis bacteriophora</name>
    <name type="common">Entomopathogenic nematode worm</name>
    <dbReference type="NCBI Taxonomy" id="37862"/>
    <lineage>
        <taxon>Eukaryota</taxon>
        <taxon>Metazoa</taxon>
        <taxon>Ecdysozoa</taxon>
        <taxon>Nematoda</taxon>
        <taxon>Chromadorea</taxon>
        <taxon>Rhabditida</taxon>
        <taxon>Rhabditina</taxon>
        <taxon>Rhabditomorpha</taxon>
        <taxon>Strongyloidea</taxon>
        <taxon>Heterorhabditidae</taxon>
        <taxon>Heterorhabditis</taxon>
    </lineage>
</organism>
<feature type="transmembrane region" description="Helical" evidence="12">
    <location>
        <begin position="317"/>
        <end position="338"/>
    </location>
</feature>
<dbReference type="Pfam" id="PF22314">
    <property type="entry name" value="NPC1_MLD"/>
    <property type="match status" value="1"/>
</dbReference>
<dbReference type="GO" id="GO:0015918">
    <property type="term" value="P:sterol transport"/>
    <property type="evidence" value="ECO:0007669"/>
    <property type="project" value="TreeGrafter"/>
</dbReference>
<keyword evidence="14" id="KW-1185">Reference proteome</keyword>
<keyword evidence="4 12" id="KW-0812">Transmembrane</keyword>
<feature type="transmembrane region" description="Helical" evidence="12">
    <location>
        <begin position="470"/>
        <end position="494"/>
    </location>
</feature>
<evidence type="ECO:0000256" key="10">
    <source>
        <dbReference type="ARBA" id="ARBA00023180"/>
    </source>
</evidence>
<sequence>MWAESMCKYQHFQIRCAGRQRELIRPYTLYYDWCGFCTHGRDVPLLDSSYILNVFYTSCRRMNCPARGNKTAQFGQILNSEALEKLEYICPHLLEDNDKFCCSSEQVYAMTRQLKQAASLLDRCPSCFDNFQKMWCEFTCSPNQHKFIEVVEVKTVPETNLSYVNKVNYNLSKEFAESMYNSCKDVSMGGTKAIQMMCGKLIFDKSMIIKIKAVFGILIIYQIDYKSVKTNMGRIRTMGAWIQAQLKVNGEMFGRFVVHHPWFAFLFGTFIASISISGNAFMILTRILAITAMTIDGRPVTLDDVCFRPMGHDYDCLIFSPTNYFQVSFTTFLFFIFIFTSSRLFSSFLSNVFILIIFIFENPYNIETSTKMSCLGTYGGPIYPELIFGGQPENGSESFIDLMKEYKHDEIQVSFMAERSISDEIERENSSDIYTVLISCILVVGYVAFSLGQYIVTDNNLLSLLVHSKILVGVAGVTIIMCSVASSIGVFSLYGISTSKAALVVLVFVVLAVGVNRLFIIVQAYQVTSISTCIFTDNTNFISYILKRYLNVKNVRSSGAISDMPAVRGFSLFEAGKPEFMYHRKLDTEHVNSDGYVYTIIRKYAAPQLMHKCTRMTVSFVVFEFMD</sequence>
<dbReference type="AlphaFoldDB" id="A0A1I7WQP5"/>
<dbReference type="Proteomes" id="UP000095283">
    <property type="component" value="Unplaced"/>
</dbReference>
<keyword evidence="10" id="KW-0325">Glycoprotein</keyword>
<name>A0A1I7WQP5_HETBA</name>
<dbReference type="GO" id="GO:0005886">
    <property type="term" value="C:plasma membrane"/>
    <property type="evidence" value="ECO:0007669"/>
    <property type="project" value="TreeGrafter"/>
</dbReference>
<evidence type="ECO:0000256" key="2">
    <source>
        <dbReference type="ARBA" id="ARBA00005585"/>
    </source>
</evidence>
<dbReference type="PANTHER" id="PTHR45727:SF2">
    <property type="entry name" value="NPC INTRACELLULAR CHOLESTEROL TRANSPORTER 1"/>
    <property type="match status" value="1"/>
</dbReference>
<evidence type="ECO:0000256" key="5">
    <source>
        <dbReference type="ARBA" id="ARBA00022729"/>
    </source>
</evidence>
<dbReference type="GO" id="GO:0042632">
    <property type="term" value="P:cholesterol homeostasis"/>
    <property type="evidence" value="ECO:0007669"/>
    <property type="project" value="TreeGrafter"/>
</dbReference>
<comment type="catalytic activity">
    <reaction evidence="11">
        <text>cholesterol(in) = cholesterol(out)</text>
        <dbReference type="Rhea" id="RHEA:39747"/>
        <dbReference type="ChEBI" id="CHEBI:16113"/>
    </reaction>
</comment>
<dbReference type="GO" id="GO:0030299">
    <property type="term" value="P:intestinal cholesterol absorption"/>
    <property type="evidence" value="ECO:0007669"/>
    <property type="project" value="TreeGrafter"/>
</dbReference>
<evidence type="ECO:0000256" key="3">
    <source>
        <dbReference type="ARBA" id="ARBA00022448"/>
    </source>
</evidence>
<protein>
    <submittedName>
        <fullName evidence="15">SSD domain-containing protein</fullName>
    </submittedName>
</protein>
<evidence type="ECO:0000313" key="14">
    <source>
        <dbReference type="Proteomes" id="UP000095283"/>
    </source>
</evidence>
<dbReference type="SUPFAM" id="SSF82866">
    <property type="entry name" value="Multidrug efflux transporter AcrB transmembrane domain"/>
    <property type="match status" value="1"/>
</dbReference>
<keyword evidence="7" id="KW-0445">Lipid transport</keyword>